<proteinExistence type="predicted"/>
<dbReference type="RefSeq" id="WP_076330616.1">
    <property type="nucleotide sequence ID" value="NZ_MRTJ01000001.1"/>
</dbReference>
<gene>
    <name evidence="2" type="ORF">BK131_04615</name>
</gene>
<evidence type="ECO:0000313" key="3">
    <source>
        <dbReference type="Proteomes" id="UP000187134"/>
    </source>
</evidence>
<evidence type="ECO:0000259" key="1">
    <source>
        <dbReference type="Pfam" id="PF24032"/>
    </source>
</evidence>
<comment type="caution">
    <text evidence="2">The sequence shown here is derived from an EMBL/GenBank/DDBJ whole genome shotgun (WGS) entry which is preliminary data.</text>
</comment>
<organism evidence="2 3">
    <name type="scientific">Paenibacillus amylolyticus</name>
    <dbReference type="NCBI Taxonomy" id="1451"/>
    <lineage>
        <taxon>Bacteria</taxon>
        <taxon>Bacillati</taxon>
        <taxon>Bacillota</taxon>
        <taxon>Bacilli</taxon>
        <taxon>Bacillales</taxon>
        <taxon>Paenibacillaceae</taxon>
        <taxon>Paenibacillus</taxon>
    </lineage>
</organism>
<protein>
    <recommendedName>
        <fullName evidence="1">YqbQ/XkdQ domain-containing protein</fullName>
    </recommendedName>
</protein>
<dbReference type="EMBL" id="MRTJ01000001">
    <property type="protein sequence ID" value="OMF17252.1"/>
    <property type="molecule type" value="Genomic_DNA"/>
</dbReference>
<dbReference type="SUPFAM" id="SSF69279">
    <property type="entry name" value="Phage tail proteins"/>
    <property type="match status" value="1"/>
</dbReference>
<name>A0A1R1C551_PAEAM</name>
<dbReference type="AlphaFoldDB" id="A0A1R1C551"/>
<dbReference type="Pfam" id="PF24032">
    <property type="entry name" value="YQBQ"/>
    <property type="match status" value="1"/>
</dbReference>
<dbReference type="Proteomes" id="UP000187134">
    <property type="component" value="Unassembled WGS sequence"/>
</dbReference>
<dbReference type="InterPro" id="IPR056937">
    <property type="entry name" value="YqbQ/XkdQ"/>
</dbReference>
<sequence length="321" mass="36348">MEITLDNKNGKLWDLTPVAAGISWKTVRIGAGATFEFTLVTGGIYQDKGFVINNGDVIRVVEGKEQVFYGYVFEIGEGADEAVKVKAYDQIRYLQANDTYVFKNTTADQVIKKIANDFKLKVGTLPAAGYTIPSMVEDNKKLLDTIYKALDLTLIHSGRNFVFYDDFGKLTIRNVVDWKLDFVVGDDSLMTDYDYKRSIDGETYNKVKIVQNNKKTGKRNVFIAQDSANIAKWGLLQLYQVADEKLNEARINQSLTQLAKLHNREMRSLSVEAIGDIRVRAGCSIPIFIERLKLNVYFLVDEVSHSWNGSDHKMKLKLVVF</sequence>
<reference evidence="2 3" key="1">
    <citation type="submission" date="2016-11" db="EMBL/GenBank/DDBJ databases">
        <title>Paenibacillus species isolates.</title>
        <authorList>
            <person name="Beno S.M."/>
        </authorList>
    </citation>
    <scope>NUCLEOTIDE SEQUENCE [LARGE SCALE GENOMIC DNA]</scope>
    <source>
        <strain evidence="2 3">FSL H8-0246</strain>
    </source>
</reference>
<accession>A0A1R1C551</accession>
<dbReference type="OrthoDB" id="1698671at2"/>
<feature type="domain" description="YqbQ/XkdQ" evidence="1">
    <location>
        <begin position="22"/>
        <end position="318"/>
    </location>
</feature>
<evidence type="ECO:0000313" key="2">
    <source>
        <dbReference type="EMBL" id="OMF17252.1"/>
    </source>
</evidence>